<protein>
    <submittedName>
        <fullName evidence="10">Response regulator transcription factor</fullName>
    </submittedName>
</protein>
<name>A0AAU7F7H8_9NEIS</name>
<dbReference type="Gene3D" id="6.10.250.690">
    <property type="match status" value="1"/>
</dbReference>
<proteinExistence type="predicted"/>
<dbReference type="Pfam" id="PF00486">
    <property type="entry name" value="Trans_reg_C"/>
    <property type="match status" value="1"/>
</dbReference>
<organism evidence="10">
    <name type="scientific">Chitinibacter mangrovi</name>
    <dbReference type="NCBI Taxonomy" id="3153927"/>
    <lineage>
        <taxon>Bacteria</taxon>
        <taxon>Pseudomonadati</taxon>
        <taxon>Pseudomonadota</taxon>
        <taxon>Betaproteobacteria</taxon>
        <taxon>Neisseriales</taxon>
        <taxon>Chitinibacteraceae</taxon>
        <taxon>Chitinibacter</taxon>
    </lineage>
</organism>
<feature type="modified residue" description="4-aspartylphosphate" evidence="6">
    <location>
        <position position="53"/>
    </location>
</feature>
<evidence type="ECO:0000259" key="9">
    <source>
        <dbReference type="PROSITE" id="PS51755"/>
    </source>
</evidence>
<dbReference type="Pfam" id="PF00072">
    <property type="entry name" value="Response_reg"/>
    <property type="match status" value="1"/>
</dbReference>
<feature type="domain" description="Response regulatory" evidence="8">
    <location>
        <begin position="4"/>
        <end position="119"/>
    </location>
</feature>
<dbReference type="InterPro" id="IPR001789">
    <property type="entry name" value="Sig_transdc_resp-reg_receiver"/>
</dbReference>
<evidence type="ECO:0000256" key="4">
    <source>
        <dbReference type="ARBA" id="ARBA00023125"/>
    </source>
</evidence>
<feature type="DNA-binding region" description="OmpR/PhoB-type" evidence="7">
    <location>
        <begin position="128"/>
        <end position="225"/>
    </location>
</feature>
<dbReference type="Gene3D" id="1.10.10.10">
    <property type="entry name" value="Winged helix-like DNA-binding domain superfamily/Winged helix DNA-binding domain"/>
    <property type="match status" value="1"/>
</dbReference>
<dbReference type="PANTHER" id="PTHR48111">
    <property type="entry name" value="REGULATOR OF RPOS"/>
    <property type="match status" value="1"/>
</dbReference>
<evidence type="ECO:0000313" key="10">
    <source>
        <dbReference type="EMBL" id="XBL99537.1"/>
    </source>
</evidence>
<evidence type="ECO:0000259" key="8">
    <source>
        <dbReference type="PROSITE" id="PS50110"/>
    </source>
</evidence>
<dbReference type="SMART" id="SM00448">
    <property type="entry name" value="REC"/>
    <property type="match status" value="1"/>
</dbReference>
<dbReference type="GO" id="GO:0006355">
    <property type="term" value="P:regulation of DNA-templated transcription"/>
    <property type="evidence" value="ECO:0007669"/>
    <property type="project" value="InterPro"/>
</dbReference>
<dbReference type="PANTHER" id="PTHR48111:SF22">
    <property type="entry name" value="REGULATOR OF RPOS"/>
    <property type="match status" value="1"/>
</dbReference>
<dbReference type="Gene3D" id="3.40.50.2300">
    <property type="match status" value="1"/>
</dbReference>
<dbReference type="InterPro" id="IPR039420">
    <property type="entry name" value="WalR-like"/>
</dbReference>
<evidence type="ECO:0000256" key="5">
    <source>
        <dbReference type="ARBA" id="ARBA00023163"/>
    </source>
</evidence>
<evidence type="ECO:0000256" key="6">
    <source>
        <dbReference type="PROSITE-ProRule" id="PRU00169"/>
    </source>
</evidence>
<evidence type="ECO:0000256" key="7">
    <source>
        <dbReference type="PROSITE-ProRule" id="PRU01091"/>
    </source>
</evidence>
<dbReference type="SUPFAM" id="SSF52172">
    <property type="entry name" value="CheY-like"/>
    <property type="match status" value="1"/>
</dbReference>
<dbReference type="InterPro" id="IPR036388">
    <property type="entry name" value="WH-like_DNA-bd_sf"/>
</dbReference>
<dbReference type="InterPro" id="IPR011006">
    <property type="entry name" value="CheY-like_superfamily"/>
</dbReference>
<dbReference type="InterPro" id="IPR016032">
    <property type="entry name" value="Sig_transdc_resp-reg_C-effctor"/>
</dbReference>
<keyword evidence="3" id="KW-0805">Transcription regulation</keyword>
<keyword evidence="5" id="KW-0804">Transcription</keyword>
<evidence type="ECO:0000256" key="1">
    <source>
        <dbReference type="ARBA" id="ARBA00022553"/>
    </source>
</evidence>
<dbReference type="GO" id="GO:0032993">
    <property type="term" value="C:protein-DNA complex"/>
    <property type="evidence" value="ECO:0007669"/>
    <property type="project" value="TreeGrafter"/>
</dbReference>
<feature type="domain" description="OmpR/PhoB-type" evidence="9">
    <location>
        <begin position="128"/>
        <end position="225"/>
    </location>
</feature>
<dbReference type="PROSITE" id="PS51755">
    <property type="entry name" value="OMPR_PHOB"/>
    <property type="match status" value="1"/>
</dbReference>
<dbReference type="AlphaFoldDB" id="A0AAU7F7H8"/>
<dbReference type="EMBL" id="CP157355">
    <property type="protein sequence ID" value="XBL99537.1"/>
    <property type="molecule type" value="Genomic_DNA"/>
</dbReference>
<dbReference type="RefSeq" id="WP_348943956.1">
    <property type="nucleotide sequence ID" value="NZ_CP157355.1"/>
</dbReference>
<sequence>MSAKILIVEDDAQISANIYDFLQARGFMPDAAANAGIALHLLASQPFDLLVLDLGLPGMGGLSLARHIRAELALNLPILILTARDTLADKEAGFDAGADDYLLKPFSLRELEMRIKALLRRANGQLLVQALRCGQILFEPHTGQVFWQGQPLKLPPKTQLLLQVMLSRPNTLFTRDQLERALWGEAQESSDPLRYHLSQLRRALSMPDGLSPLQTVHGRGYMLIDPAGEPHA</sequence>
<gene>
    <name evidence="10" type="ORF">ABHF33_10680</name>
</gene>
<dbReference type="CDD" id="cd00383">
    <property type="entry name" value="trans_reg_C"/>
    <property type="match status" value="1"/>
</dbReference>
<dbReference type="KEGG" id="cmav:ABHF33_10680"/>
<dbReference type="GO" id="GO:0000976">
    <property type="term" value="F:transcription cis-regulatory region binding"/>
    <property type="evidence" value="ECO:0007669"/>
    <property type="project" value="TreeGrafter"/>
</dbReference>
<reference evidence="10" key="1">
    <citation type="submission" date="2024-05" db="EMBL/GenBank/DDBJ databases">
        <authorList>
            <person name="Yang L."/>
            <person name="Pan L."/>
        </authorList>
    </citation>
    <scope>NUCLEOTIDE SEQUENCE</scope>
    <source>
        <strain evidence="10">FCG-7</strain>
    </source>
</reference>
<dbReference type="SMART" id="SM00862">
    <property type="entry name" value="Trans_reg_C"/>
    <property type="match status" value="1"/>
</dbReference>
<accession>A0AAU7F7H8</accession>
<keyword evidence="4 7" id="KW-0238">DNA-binding</keyword>
<dbReference type="InterPro" id="IPR001867">
    <property type="entry name" value="OmpR/PhoB-type_DNA-bd"/>
</dbReference>
<keyword evidence="1 6" id="KW-0597">Phosphoprotein</keyword>
<dbReference type="GO" id="GO:0005829">
    <property type="term" value="C:cytosol"/>
    <property type="evidence" value="ECO:0007669"/>
    <property type="project" value="TreeGrafter"/>
</dbReference>
<dbReference type="PROSITE" id="PS50110">
    <property type="entry name" value="RESPONSE_REGULATORY"/>
    <property type="match status" value="1"/>
</dbReference>
<evidence type="ECO:0000256" key="3">
    <source>
        <dbReference type="ARBA" id="ARBA00023015"/>
    </source>
</evidence>
<keyword evidence="2" id="KW-0902">Two-component regulatory system</keyword>
<dbReference type="SUPFAM" id="SSF46894">
    <property type="entry name" value="C-terminal effector domain of the bipartite response regulators"/>
    <property type="match status" value="1"/>
</dbReference>
<evidence type="ECO:0000256" key="2">
    <source>
        <dbReference type="ARBA" id="ARBA00023012"/>
    </source>
</evidence>
<dbReference type="GO" id="GO:0000156">
    <property type="term" value="F:phosphorelay response regulator activity"/>
    <property type="evidence" value="ECO:0007669"/>
    <property type="project" value="TreeGrafter"/>
</dbReference>